<dbReference type="Proteomes" id="UP001054945">
    <property type="component" value="Unassembled WGS sequence"/>
</dbReference>
<proteinExistence type="predicted"/>
<comment type="caution">
    <text evidence="2">The sequence shown here is derived from an EMBL/GenBank/DDBJ whole genome shotgun (WGS) entry which is preliminary data.</text>
</comment>
<evidence type="ECO:0000313" key="1">
    <source>
        <dbReference type="EMBL" id="GIX69130.1"/>
    </source>
</evidence>
<sequence length="89" mass="10566">MARRSENWSRLEVRAVIRFLWAKNVSASDIQPNRENLWTIEMARRSENWSRLEVRAVIRFLWAKNVSASDIQPNREIYGEALSRQHVAK</sequence>
<organism evidence="2 3">
    <name type="scientific">Caerostris extrusa</name>
    <name type="common">Bark spider</name>
    <name type="synonym">Caerostris bankana</name>
    <dbReference type="NCBI Taxonomy" id="172846"/>
    <lineage>
        <taxon>Eukaryota</taxon>
        <taxon>Metazoa</taxon>
        <taxon>Ecdysozoa</taxon>
        <taxon>Arthropoda</taxon>
        <taxon>Chelicerata</taxon>
        <taxon>Arachnida</taxon>
        <taxon>Araneae</taxon>
        <taxon>Araneomorphae</taxon>
        <taxon>Entelegynae</taxon>
        <taxon>Araneoidea</taxon>
        <taxon>Araneidae</taxon>
        <taxon>Caerostris</taxon>
    </lineage>
</organism>
<dbReference type="AlphaFoldDB" id="A0AAV4M9S4"/>
<evidence type="ECO:0000313" key="2">
    <source>
        <dbReference type="EMBL" id="GIX69136.1"/>
    </source>
</evidence>
<reference evidence="2 3" key="1">
    <citation type="submission" date="2021-06" db="EMBL/GenBank/DDBJ databases">
        <title>Caerostris extrusa draft genome.</title>
        <authorList>
            <person name="Kono N."/>
            <person name="Arakawa K."/>
        </authorList>
    </citation>
    <scope>NUCLEOTIDE SEQUENCE [LARGE SCALE GENOMIC DNA]</scope>
</reference>
<keyword evidence="3" id="KW-1185">Reference proteome</keyword>
<dbReference type="EMBL" id="BPLR01019549">
    <property type="protein sequence ID" value="GIX69136.1"/>
    <property type="molecule type" value="Genomic_DNA"/>
</dbReference>
<dbReference type="EMBL" id="BPLR01019549">
    <property type="protein sequence ID" value="GIX69130.1"/>
    <property type="molecule type" value="Genomic_DNA"/>
</dbReference>
<name>A0AAV4M9S4_CAEEX</name>
<accession>A0AAV4M9S4</accession>
<protein>
    <submittedName>
        <fullName evidence="2">Uncharacterized protein</fullName>
    </submittedName>
</protein>
<evidence type="ECO:0000313" key="3">
    <source>
        <dbReference type="Proteomes" id="UP001054945"/>
    </source>
</evidence>
<gene>
    <name evidence="1" type="ORF">CEXT_111861</name>
    <name evidence="2" type="ORF">CEXT_111881</name>
</gene>